<proteinExistence type="predicted"/>
<evidence type="ECO:0008006" key="3">
    <source>
        <dbReference type="Google" id="ProtNLM"/>
    </source>
</evidence>
<dbReference type="Pfam" id="PF16163">
    <property type="entry name" value="DUF4869"/>
    <property type="match status" value="1"/>
</dbReference>
<protein>
    <recommendedName>
        <fullName evidence="3">DUF4869 domain-containing protein</fullName>
    </recommendedName>
</protein>
<evidence type="ECO:0000313" key="1">
    <source>
        <dbReference type="EMBL" id="CUO76972.1"/>
    </source>
</evidence>
<accession>A0A174HPS2</accession>
<name>A0A174HPS2_9ACTN</name>
<organism evidence="1 2">
    <name type="scientific">Collinsella aerofaciens</name>
    <dbReference type="NCBI Taxonomy" id="74426"/>
    <lineage>
        <taxon>Bacteria</taxon>
        <taxon>Bacillati</taxon>
        <taxon>Actinomycetota</taxon>
        <taxon>Coriobacteriia</taxon>
        <taxon>Coriobacteriales</taxon>
        <taxon>Coriobacteriaceae</taxon>
        <taxon>Collinsella</taxon>
    </lineage>
</organism>
<sequence length="149" mass="16907">MLSIHLGDYPGSIYDTETYFRNSYLDSWFEDPMAAQIIKSVDGSELIGPHNIVSKQLGSITPLELSGGVKTLLLVRNLPNMVFNASTCGDNCARWLLKIGKEQDVMVTLYHIMKFPWKSFEIRIENDGRIVRNMQEFVGATNDFLDVDE</sequence>
<reference evidence="1 2" key="1">
    <citation type="submission" date="2015-09" db="EMBL/GenBank/DDBJ databases">
        <authorList>
            <consortium name="Pathogen Informatics"/>
        </authorList>
    </citation>
    <scope>NUCLEOTIDE SEQUENCE [LARGE SCALE GENOMIC DNA]</scope>
    <source>
        <strain evidence="1 2">2789STDY5834902</strain>
    </source>
</reference>
<dbReference type="AlphaFoldDB" id="A0A174HPS2"/>
<evidence type="ECO:0000313" key="2">
    <source>
        <dbReference type="Proteomes" id="UP000095454"/>
    </source>
</evidence>
<dbReference type="Proteomes" id="UP000095454">
    <property type="component" value="Unassembled WGS sequence"/>
</dbReference>
<gene>
    <name evidence="1" type="ORF">ERS852514_00007</name>
</gene>
<dbReference type="RefSeq" id="WP_055249958.1">
    <property type="nucleotide sequence ID" value="NZ_CABIXX010000001.1"/>
</dbReference>
<dbReference type="EMBL" id="CZAQ01000001">
    <property type="protein sequence ID" value="CUO76972.1"/>
    <property type="molecule type" value="Genomic_DNA"/>
</dbReference>
<dbReference type="InterPro" id="IPR032360">
    <property type="entry name" value="DUF4869"/>
</dbReference>